<dbReference type="InterPro" id="IPR036584">
    <property type="entry name" value="FliS_sf"/>
</dbReference>
<keyword evidence="4" id="KW-1005">Bacterial flagellum biogenesis</keyword>
<dbReference type="GO" id="GO:0044780">
    <property type="term" value="P:bacterial-type flagellum assembly"/>
    <property type="evidence" value="ECO:0007669"/>
    <property type="project" value="InterPro"/>
</dbReference>
<keyword evidence="7" id="KW-0966">Cell projection</keyword>
<keyword evidence="8" id="KW-1185">Reference proteome</keyword>
<dbReference type="CDD" id="cd16098">
    <property type="entry name" value="FliS"/>
    <property type="match status" value="1"/>
</dbReference>
<dbReference type="OrthoDB" id="5343669at2"/>
<dbReference type="Gene3D" id="1.20.120.340">
    <property type="entry name" value="Flagellar protein FliS"/>
    <property type="match status" value="1"/>
</dbReference>
<evidence type="ECO:0000313" key="7">
    <source>
        <dbReference type="EMBL" id="BBD08638.1"/>
    </source>
</evidence>
<dbReference type="AlphaFoldDB" id="A0A2Z6AZJ3"/>
<dbReference type="GO" id="GO:0005829">
    <property type="term" value="C:cytosol"/>
    <property type="evidence" value="ECO:0007669"/>
    <property type="project" value="UniProtKB-SubCell"/>
</dbReference>
<dbReference type="Pfam" id="PF02561">
    <property type="entry name" value="FliS"/>
    <property type="match status" value="1"/>
</dbReference>
<evidence type="ECO:0000256" key="5">
    <source>
        <dbReference type="ARBA" id="ARBA00023186"/>
    </source>
</evidence>
<dbReference type="NCBIfam" id="TIGR00208">
    <property type="entry name" value="fliS"/>
    <property type="match status" value="1"/>
</dbReference>
<keyword evidence="7" id="KW-0969">Cilium</keyword>
<dbReference type="Proteomes" id="UP000269883">
    <property type="component" value="Chromosome"/>
</dbReference>
<reference evidence="7 8" key="1">
    <citation type="journal article" date="2018" name="Sci. Adv.">
        <title>Multi-heme cytochromes provide a pathway for survival in energy-limited environments.</title>
        <authorList>
            <person name="Deng X."/>
            <person name="Dohmae N."/>
            <person name="Nealson K.H."/>
            <person name="Hashimoto K."/>
            <person name="Okamoto A."/>
        </authorList>
    </citation>
    <scope>NUCLEOTIDE SEQUENCE [LARGE SCALE GENOMIC DNA]</scope>
    <source>
        <strain evidence="7 8">IS5</strain>
    </source>
</reference>
<comment type="subcellular location">
    <subcellularLocation>
        <location evidence="1">Cytoplasm</location>
        <location evidence="1">Cytosol</location>
    </subcellularLocation>
</comment>
<protein>
    <submittedName>
        <fullName evidence="7">Flagellar protein FliS</fullName>
    </submittedName>
</protein>
<keyword evidence="7" id="KW-0282">Flagellum</keyword>
<evidence type="ECO:0000256" key="1">
    <source>
        <dbReference type="ARBA" id="ARBA00004514"/>
    </source>
</evidence>
<feature type="compositionally biased region" description="Low complexity" evidence="6">
    <location>
        <begin position="175"/>
        <end position="193"/>
    </location>
</feature>
<comment type="similarity">
    <text evidence="2">Belongs to the FliS family.</text>
</comment>
<feature type="compositionally biased region" description="Polar residues" evidence="6">
    <location>
        <begin position="202"/>
        <end position="222"/>
    </location>
</feature>
<keyword evidence="3" id="KW-0963">Cytoplasm</keyword>
<gene>
    <name evidence="7" type="ORF">DFE_1912</name>
</gene>
<dbReference type="GO" id="GO:0071973">
    <property type="term" value="P:bacterial-type flagellum-dependent cell motility"/>
    <property type="evidence" value="ECO:0007669"/>
    <property type="project" value="TreeGrafter"/>
</dbReference>
<name>A0A2Z6AZJ3_9BACT</name>
<dbReference type="PANTHER" id="PTHR34773">
    <property type="entry name" value="FLAGELLAR SECRETION CHAPERONE FLIS"/>
    <property type="match status" value="1"/>
</dbReference>
<evidence type="ECO:0000313" key="8">
    <source>
        <dbReference type="Proteomes" id="UP000269883"/>
    </source>
</evidence>
<keyword evidence="5" id="KW-0143">Chaperone</keyword>
<evidence type="ECO:0000256" key="4">
    <source>
        <dbReference type="ARBA" id="ARBA00022795"/>
    </source>
</evidence>
<feature type="region of interest" description="Disordered" evidence="6">
    <location>
        <begin position="160"/>
        <end position="269"/>
    </location>
</feature>
<dbReference type="RefSeq" id="WP_126378898.1">
    <property type="nucleotide sequence ID" value="NZ_AP017378.1"/>
</dbReference>
<dbReference type="EMBL" id="AP017378">
    <property type="protein sequence ID" value="BBD08638.1"/>
    <property type="molecule type" value="Genomic_DNA"/>
</dbReference>
<evidence type="ECO:0000256" key="3">
    <source>
        <dbReference type="ARBA" id="ARBA00022490"/>
    </source>
</evidence>
<proteinExistence type="inferred from homology"/>
<dbReference type="KEGG" id="dfl:DFE_1912"/>
<dbReference type="SUPFAM" id="SSF101116">
    <property type="entry name" value="Flagellar export chaperone FliS"/>
    <property type="match status" value="1"/>
</dbReference>
<evidence type="ECO:0000256" key="2">
    <source>
        <dbReference type="ARBA" id="ARBA00008787"/>
    </source>
</evidence>
<accession>A0A2Z6AZJ3</accession>
<evidence type="ECO:0000256" key="6">
    <source>
        <dbReference type="SAM" id="MobiDB-lite"/>
    </source>
</evidence>
<dbReference type="PANTHER" id="PTHR34773:SF1">
    <property type="entry name" value="FLAGELLAR SECRETION CHAPERONE FLIS"/>
    <property type="match status" value="1"/>
</dbReference>
<organism evidence="7 8">
    <name type="scientific">Desulfovibrio ferrophilus</name>
    <dbReference type="NCBI Taxonomy" id="241368"/>
    <lineage>
        <taxon>Bacteria</taxon>
        <taxon>Pseudomonadati</taxon>
        <taxon>Thermodesulfobacteriota</taxon>
        <taxon>Desulfovibrionia</taxon>
        <taxon>Desulfovibrionales</taxon>
        <taxon>Desulfovibrionaceae</taxon>
        <taxon>Desulfovibrio</taxon>
    </lineage>
</organism>
<sequence length="269" mass="28280">MIKGAQAYFATQVTTTSQSDVLLMLYDGAIKFLNQSKVKIEEKNYAEKGILISKAMDIIGELDSSLNPEKGGEVAQNLHQLYFYCNARLLRANMDMNTELVDEVVRILSSLREAFETIKGDAPEVAAPTGAVPQARPMAAAPKQLGSPMVSAARVSRAYGAGQPNPAQNGEAPEQAPSAPTAPVAPQVAQQSPAPEPVVPQTATLPKQSPETSTPQSATPSGEPQKKAPTLVRPAPSPTGPTLVAPAKKPTPLRKPGLPGAYGRQGPKS</sequence>
<dbReference type="InterPro" id="IPR003713">
    <property type="entry name" value="FliS"/>
</dbReference>